<evidence type="ECO:0000256" key="1">
    <source>
        <dbReference type="SAM" id="MobiDB-lite"/>
    </source>
</evidence>
<dbReference type="AlphaFoldDB" id="A0AAP0PKX2"/>
<feature type="compositionally biased region" description="Low complexity" evidence="1">
    <location>
        <begin position="32"/>
        <end position="43"/>
    </location>
</feature>
<protein>
    <submittedName>
        <fullName evidence="2">Uncharacterized protein</fullName>
    </submittedName>
</protein>
<proteinExistence type="predicted"/>
<name>A0AAP0PKX2_9MAGN</name>
<keyword evidence="3" id="KW-1185">Reference proteome</keyword>
<feature type="region of interest" description="Disordered" evidence="1">
    <location>
        <begin position="13"/>
        <end position="45"/>
    </location>
</feature>
<gene>
    <name evidence="2" type="ORF">Sjap_004439</name>
</gene>
<organism evidence="2 3">
    <name type="scientific">Stephania japonica</name>
    <dbReference type="NCBI Taxonomy" id="461633"/>
    <lineage>
        <taxon>Eukaryota</taxon>
        <taxon>Viridiplantae</taxon>
        <taxon>Streptophyta</taxon>
        <taxon>Embryophyta</taxon>
        <taxon>Tracheophyta</taxon>
        <taxon>Spermatophyta</taxon>
        <taxon>Magnoliopsida</taxon>
        <taxon>Ranunculales</taxon>
        <taxon>Menispermaceae</taxon>
        <taxon>Menispermoideae</taxon>
        <taxon>Cissampelideae</taxon>
        <taxon>Stephania</taxon>
    </lineage>
</organism>
<comment type="caution">
    <text evidence="2">The sequence shown here is derived from an EMBL/GenBank/DDBJ whole genome shotgun (WGS) entry which is preliminary data.</text>
</comment>
<dbReference type="EMBL" id="JBBNAE010000002">
    <property type="protein sequence ID" value="KAK9144536.1"/>
    <property type="molecule type" value="Genomic_DNA"/>
</dbReference>
<evidence type="ECO:0000313" key="2">
    <source>
        <dbReference type="EMBL" id="KAK9144536.1"/>
    </source>
</evidence>
<dbReference type="Proteomes" id="UP001417504">
    <property type="component" value="Unassembled WGS sequence"/>
</dbReference>
<evidence type="ECO:0000313" key="3">
    <source>
        <dbReference type="Proteomes" id="UP001417504"/>
    </source>
</evidence>
<reference evidence="2 3" key="1">
    <citation type="submission" date="2024-01" db="EMBL/GenBank/DDBJ databases">
        <title>Genome assemblies of Stephania.</title>
        <authorList>
            <person name="Yang L."/>
        </authorList>
    </citation>
    <scope>NUCLEOTIDE SEQUENCE [LARGE SCALE GENOMIC DNA]</scope>
    <source>
        <strain evidence="2">QJT</strain>
        <tissue evidence="2">Leaf</tissue>
    </source>
</reference>
<sequence length="71" mass="8268">MIQEILKIIKPRQDQKKIKPNPTIESSILSANQNTNNPQNNTTKPRRAFTDVIATPFKNIKSRDWHQDDLQ</sequence>
<accession>A0AAP0PKX2</accession>